<feature type="region of interest" description="Disordered" evidence="1">
    <location>
        <begin position="142"/>
        <end position="172"/>
    </location>
</feature>
<dbReference type="Gene3D" id="2.60.40.2030">
    <property type="match status" value="1"/>
</dbReference>
<reference evidence="2 3" key="1">
    <citation type="journal article" date="2014" name="Genome Announc.">
        <title>Draft Genome Sequences of Marinobacter similis A3d10T and Marinobacter salarius R9SW1T.</title>
        <authorList>
            <person name="Ivanova E.P."/>
            <person name="Ng H.J."/>
            <person name="Webb H.K."/>
            <person name="Feng G."/>
            <person name="Oshima K."/>
            <person name="Hattori M."/>
            <person name="Ohkuma M."/>
            <person name="Sergeev A.F."/>
            <person name="Mikhailov V.V."/>
            <person name="Crawford R.J."/>
            <person name="Sawabe T."/>
        </authorList>
    </citation>
    <scope>NUCLEOTIDE SEQUENCE [LARGE SCALE GENOMIC DNA]</scope>
    <source>
        <strain evidence="2 3">A3d10</strain>
    </source>
</reference>
<dbReference type="Proteomes" id="UP000061489">
    <property type="component" value="Chromosome"/>
</dbReference>
<dbReference type="InterPro" id="IPR038081">
    <property type="entry name" value="CalX-like_sf"/>
</dbReference>
<dbReference type="RefSeq" id="WP_236744332.1">
    <property type="nucleotide sequence ID" value="NZ_CP007151.1"/>
</dbReference>
<evidence type="ECO:0000256" key="1">
    <source>
        <dbReference type="SAM" id="MobiDB-lite"/>
    </source>
</evidence>
<dbReference type="HOGENOM" id="CLU_054366_0_0_6"/>
<dbReference type="SUPFAM" id="SSF141072">
    <property type="entry name" value="CalX-like"/>
    <property type="match status" value="1"/>
</dbReference>
<accession>W5YLQ9</accession>
<dbReference type="AlphaFoldDB" id="W5YLQ9"/>
<protein>
    <submittedName>
        <fullName evidence="2">Uncharacterized protein</fullName>
    </submittedName>
</protein>
<feature type="compositionally biased region" description="Acidic residues" evidence="1">
    <location>
        <begin position="159"/>
        <end position="170"/>
    </location>
</feature>
<evidence type="ECO:0000313" key="3">
    <source>
        <dbReference type="Proteomes" id="UP000061489"/>
    </source>
</evidence>
<name>W5YLQ9_9GAMM</name>
<dbReference type="EMBL" id="CP007151">
    <property type="protein sequence ID" value="AHI29965.1"/>
    <property type="molecule type" value="Genomic_DNA"/>
</dbReference>
<dbReference type="KEGG" id="msx:AU14_02825"/>
<organism evidence="2 3">
    <name type="scientific">Marinobacter similis</name>
    <dbReference type="NCBI Taxonomy" id="1420916"/>
    <lineage>
        <taxon>Bacteria</taxon>
        <taxon>Pseudomonadati</taxon>
        <taxon>Pseudomonadota</taxon>
        <taxon>Gammaproteobacteria</taxon>
        <taxon>Pseudomonadales</taxon>
        <taxon>Marinobacteraceae</taxon>
        <taxon>Marinobacter</taxon>
    </lineage>
</organism>
<keyword evidence="3" id="KW-1185">Reference proteome</keyword>
<proteinExistence type="predicted"/>
<dbReference type="PROSITE" id="PS51257">
    <property type="entry name" value="PROKAR_LIPOPROTEIN"/>
    <property type="match status" value="1"/>
</dbReference>
<gene>
    <name evidence="2" type="ORF">AU14_02825</name>
</gene>
<evidence type="ECO:0000313" key="2">
    <source>
        <dbReference type="EMBL" id="AHI29965.1"/>
    </source>
</evidence>
<sequence length="352" mass="38220">MRADIVSRTGSASRLLVTLVFASALIACKTEKDPDDPTIIGVPPAEAYLGVEYYYNFGAYGGEDILDYTLTNAPSWLALEETSNKARQGIIMRGVPGLSGGSRGEADLGRQLGINLVSTDGSMSGVQPFDIEVRYNALSLENDTFTEGQSSDSGADTGTETDDEPEENDGFCDVPKLDTPGEHSFTVNQYAEDGSVSGTKTITAETQPVLVRVLLDQPSVTRVAVAFELTSEYNPASCDKDPDTDYLPPHQRCDHSKANEADATVGHDIVALGSNSQTRLEELDYLVYQQDESGTYSRGVVTLEPGITECYIRLEVIDDSFPEKQETAKLKLTEVRSGWRAWAPITKKPIPL</sequence>
<dbReference type="STRING" id="1420916.AU14_02825"/>